<name>A0A5B7IR65_PORTR</name>
<reference evidence="2 3" key="1">
    <citation type="submission" date="2019-05" db="EMBL/GenBank/DDBJ databases">
        <title>Another draft genome of Portunus trituberculatus and its Hox gene families provides insights of decapod evolution.</title>
        <authorList>
            <person name="Jeong J.-H."/>
            <person name="Song I."/>
            <person name="Kim S."/>
            <person name="Choi T."/>
            <person name="Kim D."/>
            <person name="Ryu S."/>
            <person name="Kim W."/>
        </authorList>
    </citation>
    <scope>NUCLEOTIDE SEQUENCE [LARGE SCALE GENOMIC DNA]</scope>
    <source>
        <tissue evidence="2">Muscle</tissue>
    </source>
</reference>
<evidence type="ECO:0000313" key="2">
    <source>
        <dbReference type="EMBL" id="MPC84599.1"/>
    </source>
</evidence>
<keyword evidence="3" id="KW-1185">Reference proteome</keyword>
<comment type="caution">
    <text evidence="2">The sequence shown here is derived from an EMBL/GenBank/DDBJ whole genome shotgun (WGS) entry which is preliminary data.</text>
</comment>
<protein>
    <submittedName>
        <fullName evidence="2">Uncharacterized protein</fullName>
    </submittedName>
</protein>
<feature type="compositionally biased region" description="Polar residues" evidence="1">
    <location>
        <begin position="101"/>
        <end position="110"/>
    </location>
</feature>
<feature type="region of interest" description="Disordered" evidence="1">
    <location>
        <begin position="1"/>
        <end position="110"/>
    </location>
</feature>
<gene>
    <name evidence="2" type="ORF">E2C01_079342</name>
</gene>
<accession>A0A5B7IR65</accession>
<evidence type="ECO:0000256" key="1">
    <source>
        <dbReference type="SAM" id="MobiDB-lite"/>
    </source>
</evidence>
<proteinExistence type="predicted"/>
<evidence type="ECO:0000313" key="3">
    <source>
        <dbReference type="Proteomes" id="UP000324222"/>
    </source>
</evidence>
<sequence>MVDVTKGLDAATHMPERSHLAGGAGPRPCDHLLGTSSAAGSLRRGSTGPQSRAKAATGPVPPQGVQAGEGWGRNVPERETFSRCTYDTADSEEPDAREIPLSSTSSSDGV</sequence>
<dbReference type="EMBL" id="VSRR010065866">
    <property type="protein sequence ID" value="MPC84599.1"/>
    <property type="molecule type" value="Genomic_DNA"/>
</dbReference>
<dbReference type="Proteomes" id="UP000324222">
    <property type="component" value="Unassembled WGS sequence"/>
</dbReference>
<dbReference type="AlphaFoldDB" id="A0A5B7IR65"/>
<organism evidence="2 3">
    <name type="scientific">Portunus trituberculatus</name>
    <name type="common">Swimming crab</name>
    <name type="synonym">Neptunus trituberculatus</name>
    <dbReference type="NCBI Taxonomy" id="210409"/>
    <lineage>
        <taxon>Eukaryota</taxon>
        <taxon>Metazoa</taxon>
        <taxon>Ecdysozoa</taxon>
        <taxon>Arthropoda</taxon>
        <taxon>Crustacea</taxon>
        <taxon>Multicrustacea</taxon>
        <taxon>Malacostraca</taxon>
        <taxon>Eumalacostraca</taxon>
        <taxon>Eucarida</taxon>
        <taxon>Decapoda</taxon>
        <taxon>Pleocyemata</taxon>
        <taxon>Brachyura</taxon>
        <taxon>Eubrachyura</taxon>
        <taxon>Portunoidea</taxon>
        <taxon>Portunidae</taxon>
        <taxon>Portuninae</taxon>
        <taxon>Portunus</taxon>
    </lineage>
</organism>